<keyword evidence="4" id="KW-1185">Reference proteome</keyword>
<dbReference type="PANTHER" id="PTHR46268:SF8">
    <property type="entry name" value="UNIVERSAL STRESS PROTEIN SLL1388"/>
    <property type="match status" value="1"/>
</dbReference>
<dbReference type="InterPro" id="IPR014729">
    <property type="entry name" value="Rossmann-like_a/b/a_fold"/>
</dbReference>
<dbReference type="EMBL" id="PVWG01000029">
    <property type="protein sequence ID" value="PSB17343.1"/>
    <property type="molecule type" value="Genomic_DNA"/>
</dbReference>
<evidence type="ECO:0000256" key="1">
    <source>
        <dbReference type="ARBA" id="ARBA00008791"/>
    </source>
</evidence>
<reference evidence="3 4" key="2">
    <citation type="submission" date="2018-03" db="EMBL/GenBank/DDBJ databases">
        <title>The ancient ancestry and fast evolution of plastids.</title>
        <authorList>
            <person name="Moore K.R."/>
            <person name="Magnabosco C."/>
            <person name="Momper L."/>
            <person name="Gold D.A."/>
            <person name="Bosak T."/>
            <person name="Fournier G.P."/>
        </authorList>
    </citation>
    <scope>NUCLEOTIDE SEQUENCE [LARGE SCALE GENOMIC DNA]</scope>
    <source>
        <strain evidence="3 4">ULC007</strain>
    </source>
</reference>
<dbReference type="Proteomes" id="UP000238634">
    <property type="component" value="Unassembled WGS sequence"/>
</dbReference>
<dbReference type="RefSeq" id="WP_073074307.1">
    <property type="nucleotide sequence ID" value="NZ_MPPI01000033.1"/>
</dbReference>
<organism evidence="3 4">
    <name type="scientific">Phormidesmis priestleyi ULC007</name>
    <dbReference type="NCBI Taxonomy" id="1920490"/>
    <lineage>
        <taxon>Bacteria</taxon>
        <taxon>Bacillati</taxon>
        <taxon>Cyanobacteriota</taxon>
        <taxon>Cyanophyceae</taxon>
        <taxon>Leptolyngbyales</taxon>
        <taxon>Leptolyngbyaceae</taxon>
        <taxon>Phormidesmis</taxon>
    </lineage>
</organism>
<gene>
    <name evidence="3" type="ORF">C7B65_18875</name>
</gene>
<dbReference type="OrthoDB" id="9794782at2"/>
<evidence type="ECO:0000313" key="4">
    <source>
        <dbReference type="Proteomes" id="UP000238634"/>
    </source>
</evidence>
<reference evidence="3 4" key="1">
    <citation type="submission" date="2018-02" db="EMBL/GenBank/DDBJ databases">
        <authorList>
            <person name="Cohen D.B."/>
            <person name="Kent A.D."/>
        </authorList>
    </citation>
    <scope>NUCLEOTIDE SEQUENCE [LARGE SCALE GENOMIC DNA]</scope>
    <source>
        <strain evidence="3 4">ULC007</strain>
    </source>
</reference>
<comment type="caution">
    <text evidence="3">The sequence shown here is derived from an EMBL/GenBank/DDBJ whole genome shotgun (WGS) entry which is preliminary data.</text>
</comment>
<proteinExistence type="inferred from homology"/>
<sequence length="143" mass="15702">MLKTILVALDVEPDPLAGQVMQTLRQLRLEPSTTVILAHVIVATQTEVEVIVDRPEAGLESFPHDRIEKQLHSHQKNLPCQSQIEIVTGEPVEEIIRLANIYKADLILIGSRGLTGMQRILLGSVSSQIVTDAPCSVLVVKPK</sequence>
<dbReference type="Pfam" id="PF00582">
    <property type="entry name" value="Usp"/>
    <property type="match status" value="1"/>
</dbReference>
<name>A0A2T1DA59_9CYAN</name>
<dbReference type="Gene3D" id="3.40.50.620">
    <property type="entry name" value="HUPs"/>
    <property type="match status" value="1"/>
</dbReference>
<dbReference type="PRINTS" id="PR01438">
    <property type="entry name" value="UNVRSLSTRESS"/>
</dbReference>
<dbReference type="AlphaFoldDB" id="A0A2T1DA59"/>
<evidence type="ECO:0000313" key="3">
    <source>
        <dbReference type="EMBL" id="PSB17343.1"/>
    </source>
</evidence>
<dbReference type="SUPFAM" id="SSF52402">
    <property type="entry name" value="Adenine nucleotide alpha hydrolases-like"/>
    <property type="match status" value="1"/>
</dbReference>
<dbReference type="InterPro" id="IPR006016">
    <property type="entry name" value="UspA"/>
</dbReference>
<evidence type="ECO:0000259" key="2">
    <source>
        <dbReference type="Pfam" id="PF00582"/>
    </source>
</evidence>
<protein>
    <submittedName>
        <fullName evidence="3">Universal stress protein</fullName>
    </submittedName>
</protein>
<accession>A0A2T1DA59</accession>
<dbReference type="CDD" id="cd00293">
    <property type="entry name" value="USP-like"/>
    <property type="match status" value="1"/>
</dbReference>
<feature type="domain" description="UspA" evidence="2">
    <location>
        <begin position="1"/>
        <end position="141"/>
    </location>
</feature>
<comment type="similarity">
    <text evidence="1">Belongs to the universal stress protein A family.</text>
</comment>
<dbReference type="InterPro" id="IPR006015">
    <property type="entry name" value="Universal_stress_UspA"/>
</dbReference>
<dbReference type="PANTHER" id="PTHR46268">
    <property type="entry name" value="STRESS RESPONSE PROTEIN NHAX"/>
    <property type="match status" value="1"/>
</dbReference>
<dbReference type="STRING" id="1920490.GCA_001895925_01851"/>